<keyword evidence="3 4" id="KW-0663">Pyridoxal phosphate</keyword>
<protein>
    <submittedName>
        <fullName evidence="5">Aminotransferase class I/II-fold pyridoxal phosphate-dependent enzyme</fullName>
    </submittedName>
</protein>
<keyword evidence="5" id="KW-0032">Aminotransferase</keyword>
<proteinExistence type="inferred from homology"/>
<dbReference type="SUPFAM" id="SSF53383">
    <property type="entry name" value="PLP-dependent transferases"/>
    <property type="match status" value="1"/>
</dbReference>
<keyword evidence="5" id="KW-0808">Transferase</keyword>
<comment type="cofactor">
    <cofactor evidence="1 4">
        <name>pyridoxal 5'-phosphate</name>
        <dbReference type="ChEBI" id="CHEBI:597326"/>
    </cofactor>
</comment>
<dbReference type="Gene3D" id="3.40.640.10">
    <property type="entry name" value="Type I PLP-dependent aspartate aminotransferase-like (Major domain)"/>
    <property type="match status" value="1"/>
</dbReference>
<organism evidence="5 6">
    <name type="scientific">Natronospira bacteriovora</name>
    <dbReference type="NCBI Taxonomy" id="3069753"/>
    <lineage>
        <taxon>Bacteria</taxon>
        <taxon>Pseudomonadati</taxon>
        <taxon>Pseudomonadota</taxon>
        <taxon>Gammaproteobacteria</taxon>
        <taxon>Natronospirales</taxon>
        <taxon>Natronospiraceae</taxon>
        <taxon>Natronospira</taxon>
    </lineage>
</organism>
<accession>A0ABU0WA06</accession>
<dbReference type="InterPro" id="IPR015421">
    <property type="entry name" value="PyrdxlP-dep_Trfase_major"/>
</dbReference>
<dbReference type="InterPro" id="IPR000277">
    <property type="entry name" value="Cys/Met-Metab_PyrdxlP-dep_enz"/>
</dbReference>
<reference evidence="5 6" key="1">
    <citation type="submission" date="2023-08" db="EMBL/GenBank/DDBJ databases">
        <title>Whole-genome sequencing of halo(alkali)philic microorganisms from hypersaline lakes.</title>
        <authorList>
            <person name="Sorokin D.Y."/>
            <person name="Abbas B."/>
            <person name="Merkel A.Y."/>
        </authorList>
    </citation>
    <scope>NUCLEOTIDE SEQUENCE [LARGE SCALE GENOMIC DNA]</scope>
    <source>
        <strain evidence="5 6">AB-CW4</strain>
    </source>
</reference>
<gene>
    <name evidence="5" type="ORF">RBH19_13375</name>
</gene>
<comment type="similarity">
    <text evidence="2 4">Belongs to the trans-sulfuration enzymes family.</text>
</comment>
<dbReference type="CDD" id="cd00614">
    <property type="entry name" value="CGS_like"/>
    <property type="match status" value="1"/>
</dbReference>
<dbReference type="InterPro" id="IPR015422">
    <property type="entry name" value="PyrdxlP-dep_Trfase_small"/>
</dbReference>
<evidence type="ECO:0000256" key="4">
    <source>
        <dbReference type="RuleBase" id="RU362118"/>
    </source>
</evidence>
<name>A0ABU0WA06_9GAMM</name>
<dbReference type="PANTHER" id="PTHR11808:SF15">
    <property type="entry name" value="CYSTATHIONINE GAMMA-LYASE"/>
    <property type="match status" value="1"/>
</dbReference>
<dbReference type="InterPro" id="IPR054542">
    <property type="entry name" value="Cys_met_metab_PP"/>
</dbReference>
<comment type="caution">
    <text evidence="5">The sequence shown here is derived from an EMBL/GenBank/DDBJ whole genome shotgun (WGS) entry which is preliminary data.</text>
</comment>
<evidence type="ECO:0000313" key="5">
    <source>
        <dbReference type="EMBL" id="MDQ2070863.1"/>
    </source>
</evidence>
<evidence type="ECO:0000313" key="6">
    <source>
        <dbReference type="Proteomes" id="UP001239019"/>
    </source>
</evidence>
<dbReference type="PANTHER" id="PTHR11808">
    <property type="entry name" value="TRANS-SULFURATION ENZYME FAMILY MEMBER"/>
    <property type="match status" value="1"/>
</dbReference>
<dbReference type="RefSeq" id="WP_306729360.1">
    <property type="nucleotide sequence ID" value="NZ_JAVDDT010000012.1"/>
</dbReference>
<evidence type="ECO:0000256" key="3">
    <source>
        <dbReference type="ARBA" id="ARBA00022898"/>
    </source>
</evidence>
<dbReference type="InterPro" id="IPR015424">
    <property type="entry name" value="PyrdxlP-dep_Trfase"/>
</dbReference>
<dbReference type="EMBL" id="JAVDDT010000012">
    <property type="protein sequence ID" value="MDQ2070863.1"/>
    <property type="molecule type" value="Genomic_DNA"/>
</dbReference>
<dbReference type="PIRSF" id="PIRSF001434">
    <property type="entry name" value="CGS"/>
    <property type="match status" value="1"/>
</dbReference>
<evidence type="ECO:0000256" key="2">
    <source>
        <dbReference type="ARBA" id="ARBA00009077"/>
    </source>
</evidence>
<dbReference type="GO" id="GO:0008483">
    <property type="term" value="F:transaminase activity"/>
    <property type="evidence" value="ECO:0007669"/>
    <property type="project" value="UniProtKB-KW"/>
</dbReference>
<dbReference type="Proteomes" id="UP001239019">
    <property type="component" value="Unassembled WGS sequence"/>
</dbReference>
<dbReference type="PROSITE" id="PS00868">
    <property type="entry name" value="CYS_MET_METAB_PP"/>
    <property type="match status" value="1"/>
</dbReference>
<dbReference type="Pfam" id="PF01053">
    <property type="entry name" value="Cys_Met_Meta_PP"/>
    <property type="match status" value="1"/>
</dbReference>
<keyword evidence="6" id="KW-1185">Reference proteome</keyword>
<sequence length="386" mass="41916">MDSPDDQGITRFETLAVHEGRQVDPVSGAVTPAIQPSTTFERDADGGYSRGHVYSRQSNPNRQQLETCLAALEGGQSALAFASGSAATMSILQLLRPGDHVLITDDAYHGSRHLLDTLFRQWGLQHDRVDTTDTEAVAAAIRPDTRLLWIESPSNPLQGLSDLEALGALASEHEIITVCDNTLASPVGQNPLRHGMDLVLHSSTKYLGGHSDLLGGAVIHRDNFAQAQALRDIQSAGGAVPSAFDCWLLLRSLSTLSVRVRAQADSARTLMERLDEHPAVETVFHAMHPNHPHRARAKQYLRGGGALFAFTVRGKADDAMRLVAATRLFTRATSLGGVESLIEHRASIEGPGTRTPDTLVRLSIGLEHVEDLWADLQQALEHIRKD</sequence>
<dbReference type="Gene3D" id="3.90.1150.10">
    <property type="entry name" value="Aspartate Aminotransferase, domain 1"/>
    <property type="match status" value="1"/>
</dbReference>
<evidence type="ECO:0000256" key="1">
    <source>
        <dbReference type="ARBA" id="ARBA00001933"/>
    </source>
</evidence>